<evidence type="ECO:0000313" key="2">
    <source>
        <dbReference type="Proteomes" id="UP000728185"/>
    </source>
</evidence>
<dbReference type="SUPFAM" id="SSF56784">
    <property type="entry name" value="HAD-like"/>
    <property type="match status" value="1"/>
</dbReference>
<keyword evidence="2" id="KW-1185">Reference proteome</keyword>
<organism evidence="1 2">
    <name type="scientific">Fasciolopsis buskii</name>
    <dbReference type="NCBI Taxonomy" id="27845"/>
    <lineage>
        <taxon>Eukaryota</taxon>
        <taxon>Metazoa</taxon>
        <taxon>Spiralia</taxon>
        <taxon>Lophotrochozoa</taxon>
        <taxon>Platyhelminthes</taxon>
        <taxon>Trematoda</taxon>
        <taxon>Digenea</taxon>
        <taxon>Plagiorchiida</taxon>
        <taxon>Echinostomata</taxon>
        <taxon>Echinostomatoidea</taxon>
        <taxon>Fasciolidae</taxon>
        <taxon>Fasciolopsis</taxon>
    </lineage>
</organism>
<dbReference type="GO" id="GO:0046474">
    <property type="term" value="P:glycerophospholipid biosynthetic process"/>
    <property type="evidence" value="ECO:0007669"/>
    <property type="project" value="TreeGrafter"/>
</dbReference>
<dbReference type="Proteomes" id="UP000728185">
    <property type="component" value="Unassembled WGS sequence"/>
</dbReference>
<dbReference type="InterPro" id="IPR006353">
    <property type="entry name" value="HAD-SF_hydro_IIA_CECR5"/>
</dbReference>
<dbReference type="PANTHER" id="PTHR14269">
    <property type="entry name" value="CDP-DIACYLGLYCEROL--GLYCEROL-3-PHOSPHATE 3-PHOSPHATIDYLTRANSFERASE-RELATED"/>
    <property type="match status" value="1"/>
</dbReference>
<dbReference type="GO" id="GO:0005739">
    <property type="term" value="C:mitochondrion"/>
    <property type="evidence" value="ECO:0007669"/>
    <property type="project" value="TreeGrafter"/>
</dbReference>
<proteinExistence type="predicted"/>
<gene>
    <name evidence="1" type="ORF">FBUS_02079</name>
</gene>
<dbReference type="OrthoDB" id="10251048at2759"/>
<dbReference type="EMBL" id="LUCM01008707">
    <property type="protein sequence ID" value="KAA0188031.1"/>
    <property type="molecule type" value="Genomic_DNA"/>
</dbReference>
<reference evidence="1" key="1">
    <citation type="submission" date="2019-05" db="EMBL/GenBank/DDBJ databases">
        <title>Annotation for the trematode Fasciolopsis buski.</title>
        <authorList>
            <person name="Choi Y.-J."/>
        </authorList>
    </citation>
    <scope>NUCLEOTIDE SEQUENCE</scope>
    <source>
        <strain evidence="1">HT</strain>
        <tissue evidence="1">Whole worm</tissue>
    </source>
</reference>
<accession>A0A8E0RSF4</accession>
<dbReference type="AlphaFoldDB" id="A0A8E0RSF4"/>
<dbReference type="InterPro" id="IPR050324">
    <property type="entry name" value="CDP-alcohol_PTase-I"/>
</dbReference>
<dbReference type="NCBIfam" id="TIGR01456">
    <property type="entry name" value="CECR5"/>
    <property type="match status" value="1"/>
</dbReference>
<name>A0A8E0RSF4_9TREM</name>
<sequence length="397" mass="44437">MNGVEVNSQSVHRQEQIVGELRHKQLKQQQPNFGLLFDIDGVLGRGTNVLPQAVEAFKLLCDPTGKELLVPVAFVTNTAGSAKSKAQMLSKWFGVEVSLHLGFVNAVTLEDVKAAYPLLDMVDHENRTRVARKVPEAKPLGPIDVIILIGEPTHWESNLQLLIDLLLTDGKPDHVPAAIPKFHIPVIACNMDLVFMHRAVLPRFGHGAFLACLEALYRQFTGRELRYTSLLGKPSEITFRYAEHIVNVIAHRLGYTKPIEHLYFFGDNPDVDVLGSNLYNSMISRYRHVSGENNGTGAEHHRQREERAAVCSSRAMPSSVKLMPQTARIIDSVLVHTGVYKPTDKNRDHQSFCHRDFMGSADLVRPVYEVNDCLEAIRLILDQNQFHPSSENTTTGK</sequence>
<dbReference type="Pfam" id="PF13344">
    <property type="entry name" value="Hydrolase_6"/>
    <property type="match status" value="1"/>
</dbReference>
<dbReference type="PANTHER" id="PTHR14269:SF4">
    <property type="entry name" value="CAT EYE SYNDROME CRITICAL REGION PROTEIN 5"/>
    <property type="match status" value="1"/>
</dbReference>
<dbReference type="Gene3D" id="3.40.50.1000">
    <property type="entry name" value="HAD superfamily/HAD-like"/>
    <property type="match status" value="1"/>
</dbReference>
<protein>
    <submittedName>
        <fullName evidence="1">Cat eye syndrome critical region protein 5</fullName>
    </submittedName>
</protein>
<dbReference type="InterPro" id="IPR006357">
    <property type="entry name" value="HAD-SF_hydro_IIA"/>
</dbReference>
<dbReference type="InterPro" id="IPR023214">
    <property type="entry name" value="HAD_sf"/>
</dbReference>
<dbReference type="InterPro" id="IPR036412">
    <property type="entry name" value="HAD-like_sf"/>
</dbReference>
<comment type="caution">
    <text evidence="1">The sequence shown here is derived from an EMBL/GenBank/DDBJ whole genome shotgun (WGS) entry which is preliminary data.</text>
</comment>
<evidence type="ECO:0000313" key="1">
    <source>
        <dbReference type="EMBL" id="KAA0188031.1"/>
    </source>
</evidence>